<keyword evidence="4 10" id="KW-0812">Transmembrane</keyword>
<evidence type="ECO:0000256" key="4">
    <source>
        <dbReference type="ARBA" id="ARBA00022692"/>
    </source>
</evidence>
<feature type="transmembrane region" description="Helical" evidence="10">
    <location>
        <begin position="399"/>
        <end position="419"/>
    </location>
</feature>
<evidence type="ECO:0000313" key="13">
    <source>
        <dbReference type="Proteomes" id="UP000593567"/>
    </source>
</evidence>
<dbReference type="GO" id="GO:0015562">
    <property type="term" value="F:efflux transmembrane transporter activity"/>
    <property type="evidence" value="ECO:0007669"/>
    <property type="project" value="UniProtKB-ARBA"/>
</dbReference>
<dbReference type="GO" id="GO:0005524">
    <property type="term" value="F:ATP binding"/>
    <property type="evidence" value="ECO:0007669"/>
    <property type="project" value="UniProtKB-KW"/>
</dbReference>
<sequence>MHGSATYSSTSPTPEDVTSSPSKKATNGDVTSHSRYQGSVVSFHNLFYEVMVGAGCCKKAPKEIIKDVSGIFKPGTMNAIMGPTGSGKSSLLDILAARKDPHGLCGKVLINGRPQPANFRLMSGYVVQDDVATKGFDSDDKEAKVKKVLHELSLELCADTRCGDEFTRGVSGGERKRCNVGMELITSPGVLFLDEPTTGLDASTANSVMLNLRKLAELGSTVIFSIHQPRYSIFKLCDSLCLLGNGETIYHGPADQAIDFFASLGYEIEEHDNPPDFFLDVILGNVESSRPDIVALNAEEATEALPDAVAVVVDTAERDAKKTQRIASNLAKQFSSSEWGIRMQEELKPYEEGYNTSGEHLPSKEELSSLTYHSNPCVQFGVVCKRTFKNLIRNPRTSFLQVVTLSFFALITGAIYFQTPKDCESGVQNRVGAFFFMIMNMIFGNLSGIDLFINERKIFIHENISGFYRVSSYFLAKLFCDVLPNRSVPVLGFGIITYWMVGLVPYWQNFLFYLLTLVLVSWAGSSIAFLASASTRTSAIASLICALLFVFQMIFSGLLVNLDSLGDWIEWAKYISIFSYAMKALQINEFTAVDFYETIPGTNITINCVKGSSSGWLEKNKIAYKTSWDLWQNIMALAAITVGLLILSYIQLRRIKKLK</sequence>
<comment type="similarity">
    <text evidence="2">Belongs to the ABC transporter superfamily. ABCG family. Eye pigment precursor importer (TC 3.A.1.204) subfamily.</text>
</comment>
<feature type="transmembrane region" description="Helical" evidence="10">
    <location>
        <begin position="431"/>
        <end position="453"/>
    </location>
</feature>
<organism evidence="12 13">
    <name type="scientific">Bugula neritina</name>
    <name type="common">Brown bryozoan</name>
    <name type="synonym">Sertularia neritina</name>
    <dbReference type="NCBI Taxonomy" id="10212"/>
    <lineage>
        <taxon>Eukaryota</taxon>
        <taxon>Metazoa</taxon>
        <taxon>Spiralia</taxon>
        <taxon>Lophotrochozoa</taxon>
        <taxon>Bryozoa</taxon>
        <taxon>Gymnolaemata</taxon>
        <taxon>Cheilostomatida</taxon>
        <taxon>Flustrina</taxon>
        <taxon>Buguloidea</taxon>
        <taxon>Bugulidae</taxon>
        <taxon>Bugula</taxon>
    </lineage>
</organism>
<dbReference type="InterPro" id="IPR013525">
    <property type="entry name" value="ABC2_TM"/>
</dbReference>
<dbReference type="GO" id="GO:0008514">
    <property type="term" value="F:organic anion transmembrane transporter activity"/>
    <property type="evidence" value="ECO:0007669"/>
    <property type="project" value="UniProtKB-ARBA"/>
</dbReference>
<keyword evidence="5" id="KW-0547">Nucleotide-binding</keyword>
<keyword evidence="8 10" id="KW-0472">Membrane</keyword>
<evidence type="ECO:0000256" key="6">
    <source>
        <dbReference type="ARBA" id="ARBA00022840"/>
    </source>
</evidence>
<dbReference type="InterPro" id="IPR003593">
    <property type="entry name" value="AAA+_ATPase"/>
</dbReference>
<dbReference type="GO" id="GO:0140359">
    <property type="term" value="F:ABC-type transporter activity"/>
    <property type="evidence" value="ECO:0007669"/>
    <property type="project" value="InterPro"/>
</dbReference>
<evidence type="ECO:0000256" key="1">
    <source>
        <dbReference type="ARBA" id="ARBA00004141"/>
    </source>
</evidence>
<feature type="region of interest" description="Disordered" evidence="9">
    <location>
        <begin position="1"/>
        <end position="32"/>
    </location>
</feature>
<evidence type="ECO:0000256" key="9">
    <source>
        <dbReference type="SAM" id="MobiDB-lite"/>
    </source>
</evidence>
<dbReference type="PANTHER" id="PTHR48041">
    <property type="entry name" value="ABC TRANSPORTER G FAMILY MEMBER 28"/>
    <property type="match status" value="1"/>
</dbReference>
<dbReference type="SMART" id="SM00382">
    <property type="entry name" value="AAA"/>
    <property type="match status" value="1"/>
</dbReference>
<dbReference type="InterPro" id="IPR003439">
    <property type="entry name" value="ABC_transporter-like_ATP-bd"/>
</dbReference>
<comment type="subcellular location">
    <subcellularLocation>
        <location evidence="1">Membrane</location>
        <topology evidence="1">Multi-pass membrane protein</topology>
    </subcellularLocation>
</comment>
<dbReference type="Pfam" id="PF00005">
    <property type="entry name" value="ABC_tran"/>
    <property type="match status" value="1"/>
</dbReference>
<keyword evidence="3" id="KW-0813">Transport</keyword>
<evidence type="ECO:0000313" key="12">
    <source>
        <dbReference type="EMBL" id="KAF6030215.1"/>
    </source>
</evidence>
<evidence type="ECO:0000259" key="11">
    <source>
        <dbReference type="PROSITE" id="PS50893"/>
    </source>
</evidence>
<dbReference type="SUPFAM" id="SSF52540">
    <property type="entry name" value="P-loop containing nucleoside triphosphate hydrolases"/>
    <property type="match status" value="1"/>
</dbReference>
<feature type="transmembrane region" description="Helical" evidence="10">
    <location>
        <begin position="630"/>
        <end position="650"/>
    </location>
</feature>
<dbReference type="Gene3D" id="3.40.50.300">
    <property type="entry name" value="P-loop containing nucleotide triphosphate hydrolases"/>
    <property type="match status" value="1"/>
</dbReference>
<name>A0A7J7JWI4_BUGNE</name>
<dbReference type="OrthoDB" id="66620at2759"/>
<evidence type="ECO:0000256" key="10">
    <source>
        <dbReference type="SAM" id="Phobius"/>
    </source>
</evidence>
<gene>
    <name evidence="12" type="ORF">EB796_011486</name>
</gene>
<proteinExistence type="inferred from homology"/>
<keyword evidence="6" id="KW-0067">ATP-binding</keyword>
<feature type="transmembrane region" description="Helical" evidence="10">
    <location>
        <begin position="510"/>
        <end position="531"/>
    </location>
</feature>
<dbReference type="Proteomes" id="UP000593567">
    <property type="component" value="Unassembled WGS sequence"/>
</dbReference>
<feature type="transmembrane region" description="Helical" evidence="10">
    <location>
        <begin position="487"/>
        <end position="504"/>
    </location>
</feature>
<feature type="domain" description="ABC transporter" evidence="11">
    <location>
        <begin position="41"/>
        <end position="270"/>
    </location>
</feature>
<feature type="transmembrane region" description="Helical" evidence="10">
    <location>
        <begin position="538"/>
        <end position="560"/>
    </location>
</feature>
<dbReference type="Pfam" id="PF01061">
    <property type="entry name" value="ABC2_membrane"/>
    <property type="match status" value="1"/>
</dbReference>
<comment type="caution">
    <text evidence="12">The sequence shown here is derived from an EMBL/GenBank/DDBJ whole genome shotgun (WGS) entry which is preliminary data.</text>
</comment>
<dbReference type="FunFam" id="3.40.50.300:FF:000622">
    <property type="entry name" value="ATP-binding cassette sub-family G member 2"/>
    <property type="match status" value="1"/>
</dbReference>
<evidence type="ECO:0000256" key="5">
    <source>
        <dbReference type="ARBA" id="ARBA00022741"/>
    </source>
</evidence>
<dbReference type="PANTHER" id="PTHR48041:SF116">
    <property type="entry name" value="PROTEIN BROWN"/>
    <property type="match status" value="1"/>
</dbReference>
<dbReference type="EMBL" id="VXIV02001736">
    <property type="protein sequence ID" value="KAF6030215.1"/>
    <property type="molecule type" value="Genomic_DNA"/>
</dbReference>
<dbReference type="GO" id="GO:0016324">
    <property type="term" value="C:apical plasma membrane"/>
    <property type="evidence" value="ECO:0007669"/>
    <property type="project" value="UniProtKB-ARBA"/>
</dbReference>
<keyword evidence="7 10" id="KW-1133">Transmembrane helix</keyword>
<accession>A0A7J7JWI4</accession>
<dbReference type="AlphaFoldDB" id="A0A7J7JWI4"/>
<evidence type="ECO:0000256" key="3">
    <source>
        <dbReference type="ARBA" id="ARBA00022448"/>
    </source>
</evidence>
<protein>
    <recommendedName>
        <fullName evidence="11">ABC transporter domain-containing protein</fullName>
    </recommendedName>
</protein>
<dbReference type="CDD" id="cd03213">
    <property type="entry name" value="ABCG_EPDR"/>
    <property type="match status" value="1"/>
</dbReference>
<dbReference type="InterPro" id="IPR050352">
    <property type="entry name" value="ABCG_transporters"/>
</dbReference>
<evidence type="ECO:0000256" key="8">
    <source>
        <dbReference type="ARBA" id="ARBA00023136"/>
    </source>
</evidence>
<evidence type="ECO:0000256" key="2">
    <source>
        <dbReference type="ARBA" id="ARBA00005814"/>
    </source>
</evidence>
<dbReference type="InterPro" id="IPR027417">
    <property type="entry name" value="P-loop_NTPase"/>
</dbReference>
<evidence type="ECO:0000256" key="7">
    <source>
        <dbReference type="ARBA" id="ARBA00022989"/>
    </source>
</evidence>
<reference evidence="12" key="1">
    <citation type="submission" date="2020-06" db="EMBL/GenBank/DDBJ databases">
        <title>Draft genome of Bugula neritina, a colonial animal packing powerful symbionts and potential medicines.</title>
        <authorList>
            <person name="Rayko M."/>
        </authorList>
    </citation>
    <scope>NUCLEOTIDE SEQUENCE [LARGE SCALE GENOMIC DNA]</scope>
    <source>
        <strain evidence="12">Kwan_BN1</strain>
    </source>
</reference>
<keyword evidence="13" id="KW-1185">Reference proteome</keyword>
<dbReference type="PROSITE" id="PS50893">
    <property type="entry name" value="ABC_TRANSPORTER_2"/>
    <property type="match status" value="1"/>
</dbReference>
<dbReference type="GO" id="GO:0016887">
    <property type="term" value="F:ATP hydrolysis activity"/>
    <property type="evidence" value="ECO:0007669"/>
    <property type="project" value="InterPro"/>
</dbReference>